<evidence type="ECO:0000259" key="5">
    <source>
        <dbReference type="PROSITE" id="PS51384"/>
    </source>
</evidence>
<dbReference type="PANTHER" id="PTHR47878">
    <property type="entry name" value="OXIDOREDUCTASE FAD/NAD(P)-BINDING DOMAIN PROTEIN"/>
    <property type="match status" value="1"/>
</dbReference>
<gene>
    <name evidence="6" type="ORF">D3870_08560</name>
</gene>
<evidence type="ECO:0000256" key="4">
    <source>
        <dbReference type="ARBA" id="ARBA00047776"/>
    </source>
</evidence>
<dbReference type="Pfam" id="PF00970">
    <property type="entry name" value="FAD_binding_6"/>
    <property type="match status" value="1"/>
</dbReference>
<dbReference type="InterPro" id="IPR051930">
    <property type="entry name" value="FNR_type-1"/>
</dbReference>
<dbReference type="RefSeq" id="WP_119738287.1">
    <property type="nucleotide sequence ID" value="NZ_QYUN01000002.1"/>
</dbReference>
<evidence type="ECO:0000313" key="6">
    <source>
        <dbReference type="EMBL" id="RJG06055.1"/>
    </source>
</evidence>
<name>A0A418X119_9BURK</name>
<proteinExistence type="inferred from homology"/>
<dbReference type="Gene3D" id="3.40.50.80">
    <property type="entry name" value="Nucleotide-binding domain of ferredoxin-NADP reductase (FNR) module"/>
    <property type="match status" value="1"/>
</dbReference>
<dbReference type="InterPro" id="IPR017938">
    <property type="entry name" value="Riboflavin_synthase-like_b-brl"/>
</dbReference>
<dbReference type="InterPro" id="IPR001709">
    <property type="entry name" value="Flavoprot_Pyr_Nucl_cyt_Rdtase"/>
</dbReference>
<dbReference type="GO" id="GO:0034599">
    <property type="term" value="P:cellular response to oxidative stress"/>
    <property type="evidence" value="ECO:0007669"/>
    <property type="project" value="TreeGrafter"/>
</dbReference>
<comment type="similarity">
    <text evidence="1">Belongs to the ferredoxin--NADP reductase type 1 family.</text>
</comment>
<dbReference type="AlphaFoldDB" id="A0A418X119"/>
<comment type="caution">
    <text evidence="6">The sequence shown here is derived from an EMBL/GenBank/DDBJ whole genome shotgun (WGS) entry which is preliminary data.</text>
</comment>
<dbReference type="InterPro" id="IPR017927">
    <property type="entry name" value="FAD-bd_FR_type"/>
</dbReference>
<dbReference type="GO" id="GO:0004324">
    <property type="term" value="F:ferredoxin-NADP+ reductase activity"/>
    <property type="evidence" value="ECO:0007669"/>
    <property type="project" value="UniProtKB-EC"/>
</dbReference>
<keyword evidence="3" id="KW-0547">Nucleotide-binding</keyword>
<dbReference type="InterPro" id="IPR001433">
    <property type="entry name" value="OxRdtase_FAD/NAD-bd"/>
</dbReference>
<dbReference type="InterPro" id="IPR033892">
    <property type="entry name" value="FNR_bac"/>
</dbReference>
<dbReference type="GO" id="GO:0042167">
    <property type="term" value="P:heme catabolic process"/>
    <property type="evidence" value="ECO:0007669"/>
    <property type="project" value="TreeGrafter"/>
</dbReference>
<dbReference type="Gene3D" id="2.40.30.10">
    <property type="entry name" value="Translation factors"/>
    <property type="match status" value="1"/>
</dbReference>
<dbReference type="CDD" id="cd06195">
    <property type="entry name" value="FNR1"/>
    <property type="match status" value="1"/>
</dbReference>
<dbReference type="InterPro" id="IPR039261">
    <property type="entry name" value="FNR_nucleotide-bd"/>
</dbReference>
<protein>
    <recommendedName>
        <fullName evidence="2">ferredoxin--NADP(+) reductase</fullName>
        <ecNumber evidence="2">1.18.1.2</ecNumber>
    </recommendedName>
</protein>
<dbReference type="InterPro" id="IPR008333">
    <property type="entry name" value="Cbr1-like_FAD-bd_dom"/>
</dbReference>
<evidence type="ECO:0000256" key="3">
    <source>
        <dbReference type="ARBA" id="ARBA00022741"/>
    </source>
</evidence>
<dbReference type="Proteomes" id="UP000285190">
    <property type="component" value="Unassembled WGS sequence"/>
</dbReference>
<dbReference type="EMBL" id="QYUN01000002">
    <property type="protein sequence ID" value="RJG06055.1"/>
    <property type="molecule type" value="Genomic_DNA"/>
</dbReference>
<sequence>MNADPHASQKATQETITSLHRWTDSLFTFTTTKPDGYSFTAGQYARMGLSDERGEVWRAYSMTSAPHEEQLEFYGIVVEGGLFTSRLRKLEPGDSIWIEKQTYGFMTVDRFVDGEDLWMLATGTGIGPYISILRDAFVWEKFRNLILVHCVRHANELAYQNELDAMQRRPPATIATPARLQIIRSTTREAALLEPAARLHGRITTLINNGELEKKAGIALSVSASRIMLCGNPVMIEDTRHILHQRGMRPVRRALPGQFVTENYW</sequence>
<evidence type="ECO:0000313" key="7">
    <source>
        <dbReference type="Proteomes" id="UP000285190"/>
    </source>
</evidence>
<feature type="domain" description="FAD-binding FR-type" evidence="5">
    <location>
        <begin position="9"/>
        <end position="109"/>
    </location>
</feature>
<dbReference type="PROSITE" id="PS51384">
    <property type="entry name" value="FAD_FR"/>
    <property type="match status" value="1"/>
</dbReference>
<dbReference type="SUPFAM" id="SSF63380">
    <property type="entry name" value="Riboflavin synthase domain-like"/>
    <property type="match status" value="1"/>
</dbReference>
<accession>A0A418X119</accession>
<reference evidence="6 7" key="1">
    <citation type="submission" date="2018-09" db="EMBL/GenBank/DDBJ databases">
        <authorList>
            <person name="Zhu H."/>
        </authorList>
    </citation>
    <scope>NUCLEOTIDE SEQUENCE [LARGE SCALE GENOMIC DNA]</scope>
    <source>
        <strain evidence="6 7">K2R10-39</strain>
    </source>
</reference>
<dbReference type="EC" id="1.18.1.2" evidence="2"/>
<dbReference type="PRINTS" id="PR00371">
    <property type="entry name" value="FPNCR"/>
</dbReference>
<dbReference type="SUPFAM" id="SSF52343">
    <property type="entry name" value="Ferredoxin reductase-like, C-terminal NADP-linked domain"/>
    <property type="match status" value="1"/>
</dbReference>
<dbReference type="Pfam" id="PF00175">
    <property type="entry name" value="NAD_binding_1"/>
    <property type="match status" value="1"/>
</dbReference>
<evidence type="ECO:0000256" key="2">
    <source>
        <dbReference type="ARBA" id="ARBA00013223"/>
    </source>
</evidence>
<dbReference type="GO" id="GO:0000166">
    <property type="term" value="F:nucleotide binding"/>
    <property type="evidence" value="ECO:0007669"/>
    <property type="project" value="UniProtKB-KW"/>
</dbReference>
<keyword evidence="7" id="KW-1185">Reference proteome</keyword>
<comment type="catalytic activity">
    <reaction evidence="4">
        <text>2 reduced [2Fe-2S]-[ferredoxin] + NADP(+) + H(+) = 2 oxidized [2Fe-2S]-[ferredoxin] + NADPH</text>
        <dbReference type="Rhea" id="RHEA:20125"/>
        <dbReference type="Rhea" id="RHEA-COMP:10000"/>
        <dbReference type="Rhea" id="RHEA-COMP:10001"/>
        <dbReference type="ChEBI" id="CHEBI:15378"/>
        <dbReference type="ChEBI" id="CHEBI:33737"/>
        <dbReference type="ChEBI" id="CHEBI:33738"/>
        <dbReference type="ChEBI" id="CHEBI:57783"/>
        <dbReference type="ChEBI" id="CHEBI:58349"/>
        <dbReference type="EC" id="1.18.1.2"/>
    </reaction>
</comment>
<organism evidence="6 7">
    <name type="scientific">Noviherbaspirillum cavernae</name>
    <dbReference type="NCBI Taxonomy" id="2320862"/>
    <lineage>
        <taxon>Bacteria</taxon>
        <taxon>Pseudomonadati</taxon>
        <taxon>Pseudomonadota</taxon>
        <taxon>Betaproteobacteria</taxon>
        <taxon>Burkholderiales</taxon>
        <taxon>Oxalobacteraceae</taxon>
        <taxon>Noviherbaspirillum</taxon>
    </lineage>
</organism>
<evidence type="ECO:0000256" key="1">
    <source>
        <dbReference type="ARBA" id="ARBA00008312"/>
    </source>
</evidence>
<dbReference type="PANTHER" id="PTHR47878:SF2">
    <property type="entry name" value="OXIDOREDUCTASE FAD_NAD(P)-BINDING DOMAIN PROTEIN"/>
    <property type="match status" value="1"/>
</dbReference>
<dbReference type="OrthoDB" id="9784483at2"/>